<sequence length="97" mass="11106">MDAVSRAVDCERPSLLLLFLEPSEILSLGVFVISRCRYTQEAISYAASSTFNFVLSTEESIINDIQRFRDGPERMISKQISEEVRKNRKGLEFGREN</sequence>
<keyword evidence="2" id="KW-1185">Reference proteome</keyword>
<evidence type="ECO:0000313" key="2">
    <source>
        <dbReference type="Proteomes" id="UP000266861"/>
    </source>
</evidence>
<dbReference type="AlphaFoldDB" id="A0A397IT44"/>
<reference evidence="1 2" key="1">
    <citation type="submission" date="2018-08" db="EMBL/GenBank/DDBJ databases">
        <title>Genome and evolution of the arbuscular mycorrhizal fungus Diversispora epigaea (formerly Glomus versiforme) and its bacterial endosymbionts.</title>
        <authorList>
            <person name="Sun X."/>
            <person name="Fei Z."/>
            <person name="Harrison M."/>
        </authorList>
    </citation>
    <scope>NUCLEOTIDE SEQUENCE [LARGE SCALE GENOMIC DNA]</scope>
    <source>
        <strain evidence="1 2">IT104</strain>
    </source>
</reference>
<dbReference type="Proteomes" id="UP000266861">
    <property type="component" value="Unassembled WGS sequence"/>
</dbReference>
<name>A0A397IT44_9GLOM</name>
<protein>
    <submittedName>
        <fullName evidence="1">Uncharacterized protein</fullName>
    </submittedName>
</protein>
<accession>A0A397IT44</accession>
<comment type="caution">
    <text evidence="1">The sequence shown here is derived from an EMBL/GenBank/DDBJ whole genome shotgun (WGS) entry which is preliminary data.</text>
</comment>
<proteinExistence type="predicted"/>
<evidence type="ECO:0000313" key="1">
    <source>
        <dbReference type="EMBL" id="RHZ75860.1"/>
    </source>
</evidence>
<dbReference type="EMBL" id="PQFF01000196">
    <property type="protein sequence ID" value="RHZ75860.1"/>
    <property type="molecule type" value="Genomic_DNA"/>
</dbReference>
<organism evidence="1 2">
    <name type="scientific">Diversispora epigaea</name>
    <dbReference type="NCBI Taxonomy" id="1348612"/>
    <lineage>
        <taxon>Eukaryota</taxon>
        <taxon>Fungi</taxon>
        <taxon>Fungi incertae sedis</taxon>
        <taxon>Mucoromycota</taxon>
        <taxon>Glomeromycotina</taxon>
        <taxon>Glomeromycetes</taxon>
        <taxon>Diversisporales</taxon>
        <taxon>Diversisporaceae</taxon>
        <taxon>Diversispora</taxon>
    </lineage>
</organism>
<gene>
    <name evidence="1" type="ORF">Glove_209g170</name>
</gene>